<keyword evidence="3" id="KW-1185">Reference proteome</keyword>
<sequence>MVNRSTGKSSFSIVFTKLPNLALDVAILSKCKSLPASQFTGQYSQMLTDVHTQLNNANQKYKAAADLHKRQVLFKVGDLVMVRLRRERFAPGTYTKLSRRKLGPVPIIAKINDNAYTVELPSGYNTSPTFNVSDIWPYHPPDDTVHIISSSESSSSAAVED</sequence>
<evidence type="ECO:0000313" key="3">
    <source>
        <dbReference type="Proteomes" id="UP000233837"/>
    </source>
</evidence>
<evidence type="ECO:0000259" key="1">
    <source>
        <dbReference type="Pfam" id="PF24626"/>
    </source>
</evidence>
<protein>
    <recommendedName>
        <fullName evidence="1">Tf2-1-like SH3-like domain-containing protein</fullName>
    </recommendedName>
</protein>
<dbReference type="Pfam" id="PF24626">
    <property type="entry name" value="SH3_Tf2-1"/>
    <property type="match status" value="1"/>
</dbReference>
<accession>A0A2I0WMX1</accession>
<dbReference type="PANTHER" id="PTHR37984">
    <property type="entry name" value="PROTEIN CBG26694"/>
    <property type="match status" value="1"/>
</dbReference>
<dbReference type="InterPro" id="IPR056924">
    <property type="entry name" value="SH3_Tf2-1"/>
</dbReference>
<gene>
    <name evidence="2" type="ORF">MA16_Dca001609</name>
</gene>
<evidence type="ECO:0000313" key="2">
    <source>
        <dbReference type="EMBL" id="PKU77003.1"/>
    </source>
</evidence>
<proteinExistence type="predicted"/>
<dbReference type="EMBL" id="KZ502537">
    <property type="protein sequence ID" value="PKU77003.1"/>
    <property type="molecule type" value="Genomic_DNA"/>
</dbReference>
<reference evidence="2 3" key="1">
    <citation type="journal article" date="2016" name="Sci. Rep.">
        <title>The Dendrobium catenatum Lindl. genome sequence provides insights into polysaccharide synthase, floral development and adaptive evolution.</title>
        <authorList>
            <person name="Zhang G.Q."/>
            <person name="Xu Q."/>
            <person name="Bian C."/>
            <person name="Tsai W.C."/>
            <person name="Yeh C.M."/>
            <person name="Liu K.W."/>
            <person name="Yoshida K."/>
            <person name="Zhang L.S."/>
            <person name="Chang S.B."/>
            <person name="Chen F."/>
            <person name="Shi Y."/>
            <person name="Su Y.Y."/>
            <person name="Zhang Y.Q."/>
            <person name="Chen L.J."/>
            <person name="Yin Y."/>
            <person name="Lin M."/>
            <person name="Huang H."/>
            <person name="Deng H."/>
            <person name="Wang Z.W."/>
            <person name="Zhu S.L."/>
            <person name="Zhao X."/>
            <person name="Deng C."/>
            <person name="Niu S.C."/>
            <person name="Huang J."/>
            <person name="Wang M."/>
            <person name="Liu G.H."/>
            <person name="Yang H.J."/>
            <person name="Xiao X.J."/>
            <person name="Hsiao Y.Y."/>
            <person name="Wu W.L."/>
            <person name="Chen Y.Y."/>
            <person name="Mitsuda N."/>
            <person name="Ohme-Takagi M."/>
            <person name="Luo Y.B."/>
            <person name="Van de Peer Y."/>
            <person name="Liu Z.J."/>
        </authorList>
    </citation>
    <scope>NUCLEOTIDE SEQUENCE [LARGE SCALE GENOMIC DNA]</scope>
    <source>
        <tissue evidence="2">The whole plant</tissue>
    </source>
</reference>
<feature type="domain" description="Tf2-1-like SH3-like" evidence="1">
    <location>
        <begin position="77"/>
        <end position="139"/>
    </location>
</feature>
<reference evidence="2 3" key="2">
    <citation type="journal article" date="2017" name="Nature">
        <title>The Apostasia genome and the evolution of orchids.</title>
        <authorList>
            <person name="Zhang G.Q."/>
            <person name="Liu K.W."/>
            <person name="Li Z."/>
            <person name="Lohaus R."/>
            <person name="Hsiao Y.Y."/>
            <person name="Niu S.C."/>
            <person name="Wang J.Y."/>
            <person name="Lin Y.C."/>
            <person name="Xu Q."/>
            <person name="Chen L.J."/>
            <person name="Yoshida K."/>
            <person name="Fujiwara S."/>
            <person name="Wang Z.W."/>
            <person name="Zhang Y.Q."/>
            <person name="Mitsuda N."/>
            <person name="Wang M."/>
            <person name="Liu G.H."/>
            <person name="Pecoraro L."/>
            <person name="Huang H.X."/>
            <person name="Xiao X.J."/>
            <person name="Lin M."/>
            <person name="Wu X.Y."/>
            <person name="Wu W.L."/>
            <person name="Chen Y.Y."/>
            <person name="Chang S.B."/>
            <person name="Sakamoto S."/>
            <person name="Ohme-Takagi M."/>
            <person name="Yagi M."/>
            <person name="Zeng S.J."/>
            <person name="Shen C.Y."/>
            <person name="Yeh C.M."/>
            <person name="Luo Y.B."/>
            <person name="Tsai W.C."/>
            <person name="Van de Peer Y."/>
            <person name="Liu Z.J."/>
        </authorList>
    </citation>
    <scope>NUCLEOTIDE SEQUENCE [LARGE SCALE GENOMIC DNA]</scope>
    <source>
        <tissue evidence="2">The whole plant</tissue>
    </source>
</reference>
<name>A0A2I0WMX1_9ASPA</name>
<organism evidence="2 3">
    <name type="scientific">Dendrobium catenatum</name>
    <dbReference type="NCBI Taxonomy" id="906689"/>
    <lineage>
        <taxon>Eukaryota</taxon>
        <taxon>Viridiplantae</taxon>
        <taxon>Streptophyta</taxon>
        <taxon>Embryophyta</taxon>
        <taxon>Tracheophyta</taxon>
        <taxon>Spermatophyta</taxon>
        <taxon>Magnoliopsida</taxon>
        <taxon>Liliopsida</taxon>
        <taxon>Asparagales</taxon>
        <taxon>Orchidaceae</taxon>
        <taxon>Epidendroideae</taxon>
        <taxon>Malaxideae</taxon>
        <taxon>Dendrobiinae</taxon>
        <taxon>Dendrobium</taxon>
    </lineage>
</organism>
<dbReference type="InterPro" id="IPR050951">
    <property type="entry name" value="Retrovirus_Pol_polyprotein"/>
</dbReference>
<dbReference type="AlphaFoldDB" id="A0A2I0WMX1"/>
<dbReference type="Proteomes" id="UP000233837">
    <property type="component" value="Unassembled WGS sequence"/>
</dbReference>
<dbReference type="PANTHER" id="PTHR37984:SF5">
    <property type="entry name" value="PROTEIN NYNRIN-LIKE"/>
    <property type="match status" value="1"/>
</dbReference>